<evidence type="ECO:0000313" key="2">
    <source>
        <dbReference type="EMBL" id="TPX13896.1"/>
    </source>
</evidence>
<dbReference type="Proteomes" id="UP000319257">
    <property type="component" value="Unassembled WGS sequence"/>
</dbReference>
<dbReference type="InParanoid" id="A0A507B492"/>
<feature type="transmembrane region" description="Helical" evidence="1">
    <location>
        <begin position="27"/>
        <end position="54"/>
    </location>
</feature>
<comment type="caution">
    <text evidence="2">The sequence shown here is derived from an EMBL/GenBank/DDBJ whole genome shotgun (WGS) entry which is preliminary data.</text>
</comment>
<evidence type="ECO:0000256" key="1">
    <source>
        <dbReference type="SAM" id="Phobius"/>
    </source>
</evidence>
<name>A0A507B492_9PEZI</name>
<proteinExistence type="predicted"/>
<dbReference type="EMBL" id="SKBQ01000030">
    <property type="protein sequence ID" value="TPX13896.1"/>
    <property type="molecule type" value="Genomic_DNA"/>
</dbReference>
<dbReference type="AlphaFoldDB" id="A0A507B492"/>
<organism evidence="2 3">
    <name type="scientific">Thyridium curvatum</name>
    <dbReference type="NCBI Taxonomy" id="1093900"/>
    <lineage>
        <taxon>Eukaryota</taxon>
        <taxon>Fungi</taxon>
        <taxon>Dikarya</taxon>
        <taxon>Ascomycota</taxon>
        <taxon>Pezizomycotina</taxon>
        <taxon>Sordariomycetes</taxon>
        <taxon>Sordariomycetidae</taxon>
        <taxon>Thyridiales</taxon>
        <taxon>Thyridiaceae</taxon>
        <taxon>Thyridium</taxon>
    </lineage>
</organism>
<protein>
    <submittedName>
        <fullName evidence="2">Uncharacterized protein</fullName>
    </submittedName>
</protein>
<keyword evidence="1" id="KW-0472">Membrane</keyword>
<keyword evidence="1" id="KW-0812">Transmembrane</keyword>
<gene>
    <name evidence="2" type="ORF">E0L32_005596</name>
</gene>
<accession>A0A507B492</accession>
<keyword evidence="1" id="KW-1133">Transmembrane helix</keyword>
<keyword evidence="3" id="KW-1185">Reference proteome</keyword>
<evidence type="ECO:0000313" key="3">
    <source>
        <dbReference type="Proteomes" id="UP000319257"/>
    </source>
</evidence>
<dbReference type="RefSeq" id="XP_030995607.1">
    <property type="nucleotide sequence ID" value="XM_031140135.1"/>
</dbReference>
<dbReference type="OrthoDB" id="5230947at2759"/>
<sequence length="77" mass="8218">MISAADLGALYTQIESVFRAIGSALMAIVHAIGAIIMAIVNGVIAVFDTIIGCLTCHRMGGRRRTTGRHHRHTTSTI</sequence>
<dbReference type="GeneID" id="41973043"/>
<reference evidence="2 3" key="1">
    <citation type="submission" date="2019-06" db="EMBL/GenBank/DDBJ databases">
        <title>Draft genome sequence of the filamentous fungus Phialemoniopsis curvata isolated from diesel fuel.</title>
        <authorList>
            <person name="Varaljay V.A."/>
            <person name="Lyon W.J."/>
            <person name="Crouch A.L."/>
            <person name="Drake C.E."/>
            <person name="Hollomon J.M."/>
            <person name="Nadeau L.J."/>
            <person name="Nunn H.S."/>
            <person name="Stevenson B.S."/>
            <person name="Bojanowski C.L."/>
            <person name="Crookes-Goodson W.J."/>
        </authorList>
    </citation>
    <scope>NUCLEOTIDE SEQUENCE [LARGE SCALE GENOMIC DNA]</scope>
    <source>
        <strain evidence="2 3">D216</strain>
    </source>
</reference>